<dbReference type="AlphaFoldDB" id="A0AAE3LM04"/>
<feature type="transmembrane region" description="Helical" evidence="1">
    <location>
        <begin position="29"/>
        <end position="47"/>
    </location>
</feature>
<evidence type="ECO:0000256" key="1">
    <source>
        <dbReference type="SAM" id="Phobius"/>
    </source>
</evidence>
<proteinExistence type="predicted"/>
<evidence type="ECO:0000313" key="3">
    <source>
        <dbReference type="Proteomes" id="UP001209317"/>
    </source>
</evidence>
<evidence type="ECO:0000313" key="2">
    <source>
        <dbReference type="EMBL" id="MCU7693281.1"/>
    </source>
</evidence>
<reference evidence="2" key="1">
    <citation type="submission" date="2022-10" db="EMBL/GenBank/DDBJ databases">
        <authorList>
            <person name="Kim H.S."/>
            <person name="Kim J.-S."/>
            <person name="Suh M.K."/>
            <person name="Eom M.K."/>
            <person name="Lee J.-S."/>
        </authorList>
    </citation>
    <scope>NUCLEOTIDE SEQUENCE</scope>
    <source>
        <strain evidence="2">LIP-5</strain>
    </source>
</reference>
<organism evidence="2 3">
    <name type="scientific">Haoranjiania flava</name>
    <dbReference type="NCBI Taxonomy" id="1856322"/>
    <lineage>
        <taxon>Bacteria</taxon>
        <taxon>Pseudomonadati</taxon>
        <taxon>Bacteroidota</taxon>
        <taxon>Chitinophagia</taxon>
        <taxon>Chitinophagales</taxon>
        <taxon>Chitinophagaceae</taxon>
        <taxon>Haoranjiania</taxon>
    </lineage>
</organism>
<gene>
    <name evidence="2" type="ORF">OD355_01980</name>
</gene>
<keyword evidence="1" id="KW-1133">Transmembrane helix</keyword>
<dbReference type="RefSeq" id="WP_263036768.1">
    <property type="nucleotide sequence ID" value="NZ_JAOTPL010000002.1"/>
</dbReference>
<sequence length="79" mass="8593">MNITKNTSHQEGEMTKAIENQTAKLPSTVYLGLALASMAISLGLKVAKQNNRALFVGQWAAPFLIMGIYNKIVKVEGND</sequence>
<keyword evidence="1" id="KW-0812">Transmembrane</keyword>
<comment type="caution">
    <text evidence="2">The sequence shown here is derived from an EMBL/GenBank/DDBJ whole genome shotgun (WGS) entry which is preliminary data.</text>
</comment>
<accession>A0AAE3LM04</accession>
<dbReference type="EMBL" id="JAOTPL010000002">
    <property type="protein sequence ID" value="MCU7693281.1"/>
    <property type="molecule type" value="Genomic_DNA"/>
</dbReference>
<protein>
    <submittedName>
        <fullName evidence="2">Uncharacterized protein</fullName>
    </submittedName>
</protein>
<keyword evidence="3" id="KW-1185">Reference proteome</keyword>
<feature type="transmembrane region" description="Helical" evidence="1">
    <location>
        <begin position="54"/>
        <end position="72"/>
    </location>
</feature>
<name>A0AAE3LM04_9BACT</name>
<keyword evidence="1" id="KW-0472">Membrane</keyword>
<dbReference type="Proteomes" id="UP001209317">
    <property type="component" value="Unassembled WGS sequence"/>
</dbReference>